<reference evidence="2" key="1">
    <citation type="submission" date="2019-08" db="EMBL/GenBank/DDBJ databases">
        <title>The genome of the North American firefly Photinus pyralis.</title>
        <authorList>
            <consortium name="Photinus pyralis genome working group"/>
            <person name="Fallon T.R."/>
            <person name="Sander Lower S.E."/>
            <person name="Weng J.-K."/>
        </authorList>
    </citation>
    <scope>NUCLEOTIDE SEQUENCE</scope>
    <source>
        <strain evidence="2">TRF0915ILg1</strain>
        <tissue evidence="2">Whole body</tissue>
    </source>
</reference>
<dbReference type="Gene3D" id="1.20.5.1200">
    <property type="entry name" value="Alpha-tocopherol transfer"/>
    <property type="match status" value="1"/>
</dbReference>
<keyword evidence="3" id="KW-1185">Reference proteome</keyword>
<proteinExistence type="predicted"/>
<dbReference type="CDD" id="cd00170">
    <property type="entry name" value="SEC14"/>
    <property type="match status" value="1"/>
</dbReference>
<dbReference type="InterPro" id="IPR036865">
    <property type="entry name" value="CRAL-TRIO_dom_sf"/>
</dbReference>
<dbReference type="OrthoDB" id="1434354at2759"/>
<dbReference type="PROSITE" id="PS50191">
    <property type="entry name" value="CRAL_TRIO"/>
    <property type="match status" value="1"/>
</dbReference>
<dbReference type="SUPFAM" id="SSF52087">
    <property type="entry name" value="CRAL/TRIO domain"/>
    <property type="match status" value="1"/>
</dbReference>
<accession>A0A8K0CJJ7</accession>
<organism evidence="2 3">
    <name type="scientific">Ignelater luminosus</name>
    <name type="common">Cucubano</name>
    <name type="synonym">Pyrophorus luminosus</name>
    <dbReference type="NCBI Taxonomy" id="2038154"/>
    <lineage>
        <taxon>Eukaryota</taxon>
        <taxon>Metazoa</taxon>
        <taxon>Ecdysozoa</taxon>
        <taxon>Arthropoda</taxon>
        <taxon>Hexapoda</taxon>
        <taxon>Insecta</taxon>
        <taxon>Pterygota</taxon>
        <taxon>Neoptera</taxon>
        <taxon>Endopterygota</taxon>
        <taxon>Coleoptera</taxon>
        <taxon>Polyphaga</taxon>
        <taxon>Elateriformia</taxon>
        <taxon>Elateroidea</taxon>
        <taxon>Elateridae</taxon>
        <taxon>Agrypninae</taxon>
        <taxon>Pyrophorini</taxon>
        <taxon>Ignelater</taxon>
    </lineage>
</organism>
<evidence type="ECO:0000313" key="3">
    <source>
        <dbReference type="Proteomes" id="UP000801492"/>
    </source>
</evidence>
<dbReference type="GO" id="GO:1902936">
    <property type="term" value="F:phosphatidylinositol bisphosphate binding"/>
    <property type="evidence" value="ECO:0007669"/>
    <property type="project" value="TreeGrafter"/>
</dbReference>
<gene>
    <name evidence="2" type="ORF">ILUMI_19746</name>
</gene>
<name>A0A8K0CJJ7_IGNLU</name>
<protein>
    <recommendedName>
        <fullName evidence="1">CRAL-TRIO domain-containing protein</fullName>
    </recommendedName>
</protein>
<feature type="domain" description="CRAL-TRIO" evidence="1">
    <location>
        <begin position="1"/>
        <end position="109"/>
    </location>
</feature>
<sequence>MNEPETLAKGVSVIMDMKDYSWKLFRWLTPTNLKVSSSKADLYPCKEIIYHVVNTSFLFNASIKLAWPFLTNEIKETLRFHFENWPSLHEHIDPAILPPEYGGTGPEIDFDKLSQWLYDHDTEIEKRLRYQRISKK</sequence>
<dbReference type="Pfam" id="PF00650">
    <property type="entry name" value="CRAL_TRIO"/>
    <property type="match status" value="1"/>
</dbReference>
<dbReference type="AlphaFoldDB" id="A0A8K0CJJ7"/>
<dbReference type="InterPro" id="IPR001251">
    <property type="entry name" value="CRAL-TRIO_dom"/>
</dbReference>
<dbReference type="Gene3D" id="3.40.525.10">
    <property type="entry name" value="CRAL-TRIO lipid binding domain"/>
    <property type="match status" value="1"/>
</dbReference>
<evidence type="ECO:0000313" key="2">
    <source>
        <dbReference type="EMBL" id="KAF2886427.1"/>
    </source>
</evidence>
<dbReference type="EMBL" id="VTPC01087714">
    <property type="protein sequence ID" value="KAF2886427.1"/>
    <property type="molecule type" value="Genomic_DNA"/>
</dbReference>
<dbReference type="PANTHER" id="PTHR10174">
    <property type="entry name" value="ALPHA-TOCOPHEROL TRANSFER PROTEIN-RELATED"/>
    <property type="match status" value="1"/>
</dbReference>
<comment type="caution">
    <text evidence="2">The sequence shown here is derived from an EMBL/GenBank/DDBJ whole genome shotgun (WGS) entry which is preliminary data.</text>
</comment>
<dbReference type="Proteomes" id="UP000801492">
    <property type="component" value="Unassembled WGS sequence"/>
</dbReference>
<dbReference type="PANTHER" id="PTHR10174:SF226">
    <property type="entry name" value="CLAVESIN-1-LIKE PROTEIN"/>
    <property type="match status" value="1"/>
</dbReference>
<evidence type="ECO:0000259" key="1">
    <source>
        <dbReference type="PROSITE" id="PS50191"/>
    </source>
</evidence>
<dbReference type="GO" id="GO:0016020">
    <property type="term" value="C:membrane"/>
    <property type="evidence" value="ECO:0007669"/>
    <property type="project" value="TreeGrafter"/>
</dbReference>